<dbReference type="VEuPathDB" id="FungiDB:PADG_12363"/>
<dbReference type="AlphaFoldDB" id="A0A0A0HVP0"/>
<keyword evidence="3" id="KW-1185">Reference proteome</keyword>
<evidence type="ECO:0000313" key="3">
    <source>
        <dbReference type="Proteomes" id="UP000001628"/>
    </source>
</evidence>
<dbReference type="GeneID" id="22588260"/>
<evidence type="ECO:0000313" key="2">
    <source>
        <dbReference type="EMBL" id="KGM91505.1"/>
    </source>
</evidence>
<protein>
    <submittedName>
        <fullName evidence="2">Uncharacterized protein</fullName>
    </submittedName>
</protein>
<accession>A0A0A0HVP0</accession>
<name>A0A0A0HVP0_PARBD</name>
<dbReference type="KEGG" id="pbn:PADG_12363"/>
<reference evidence="2 3" key="1">
    <citation type="journal article" date="2011" name="PLoS Genet.">
        <title>Comparative genomic analysis of human fungal pathogens causing paracoccidioidomycosis.</title>
        <authorList>
            <person name="Desjardins C.A."/>
            <person name="Champion M.D."/>
            <person name="Holder J.W."/>
            <person name="Muszewska A."/>
            <person name="Goldberg J."/>
            <person name="Bailao A.M."/>
            <person name="Brigido M.M."/>
            <person name="Ferreira M.E."/>
            <person name="Garcia A.M."/>
            <person name="Grynberg M."/>
            <person name="Gujja S."/>
            <person name="Heiman D.I."/>
            <person name="Henn M.R."/>
            <person name="Kodira C.D."/>
            <person name="Leon-Narvaez H."/>
            <person name="Longo L.V."/>
            <person name="Ma L.J."/>
            <person name="Malavazi I."/>
            <person name="Matsuo A.L."/>
            <person name="Morais F.V."/>
            <person name="Pereira M."/>
            <person name="Rodriguez-Brito S."/>
            <person name="Sakthikumar S."/>
            <person name="Salem-Izacc S.M."/>
            <person name="Sykes S.M."/>
            <person name="Teixeira M.M."/>
            <person name="Vallejo M.C."/>
            <person name="Walter M.E."/>
            <person name="Yandava C."/>
            <person name="Young S."/>
            <person name="Zeng Q."/>
            <person name="Zucker J."/>
            <person name="Felipe M.S."/>
            <person name="Goldman G.H."/>
            <person name="Haas B.J."/>
            <person name="McEwen J.G."/>
            <person name="Nino-Vega G."/>
            <person name="Puccia R."/>
            <person name="San-Blas G."/>
            <person name="Soares C.M."/>
            <person name="Birren B.W."/>
            <person name="Cuomo C.A."/>
        </authorList>
    </citation>
    <scope>NUCLEOTIDE SEQUENCE [LARGE SCALE GENOMIC DNA]</scope>
    <source>
        <strain evidence="2 3">Pb18</strain>
    </source>
</reference>
<proteinExistence type="predicted"/>
<sequence length="67" mass="7433">MRPKSHPSKGSRRSAQTGDLGFVQRSRQRLATANLIKYGSPPWPRRLTAANQSLLLENPSSLGIQFT</sequence>
<dbReference type="Proteomes" id="UP000001628">
    <property type="component" value="Unassembled WGS sequence"/>
</dbReference>
<dbReference type="RefSeq" id="XP_010763380.1">
    <property type="nucleotide sequence ID" value="XM_010765078.1"/>
</dbReference>
<evidence type="ECO:0000256" key="1">
    <source>
        <dbReference type="SAM" id="MobiDB-lite"/>
    </source>
</evidence>
<feature type="region of interest" description="Disordered" evidence="1">
    <location>
        <begin position="1"/>
        <end position="23"/>
    </location>
</feature>
<gene>
    <name evidence="2" type="ORF">PADG_12363</name>
</gene>
<dbReference type="HOGENOM" id="CLU_2813095_0_0_1"/>
<dbReference type="EMBL" id="KN275969">
    <property type="protein sequence ID" value="KGM91505.1"/>
    <property type="molecule type" value="Genomic_DNA"/>
</dbReference>
<feature type="compositionally biased region" description="Basic residues" evidence="1">
    <location>
        <begin position="1"/>
        <end position="12"/>
    </location>
</feature>
<dbReference type="InParanoid" id="A0A0A0HVP0"/>
<organism evidence="2 3">
    <name type="scientific">Paracoccidioides brasiliensis (strain Pb18)</name>
    <dbReference type="NCBI Taxonomy" id="502780"/>
    <lineage>
        <taxon>Eukaryota</taxon>
        <taxon>Fungi</taxon>
        <taxon>Dikarya</taxon>
        <taxon>Ascomycota</taxon>
        <taxon>Pezizomycotina</taxon>
        <taxon>Eurotiomycetes</taxon>
        <taxon>Eurotiomycetidae</taxon>
        <taxon>Onygenales</taxon>
        <taxon>Ajellomycetaceae</taxon>
        <taxon>Paracoccidioides</taxon>
    </lineage>
</organism>